<dbReference type="InterPro" id="IPR057051">
    <property type="entry name" value="PARP14_RPM_1"/>
</dbReference>
<dbReference type="Proteomes" id="UP000694558">
    <property type="component" value="Chromosome 9"/>
</dbReference>
<dbReference type="Pfam" id="PF23222">
    <property type="entry name" value="RRM_PARP14_1"/>
    <property type="match status" value="1"/>
</dbReference>
<sequence>VRGHTAMDEVRWPVTVEGDWGPDQARAARSKLQLYFQNQRKSGGGECRVEAEDGAPRAAVIFGSEEVRERVLARDDHQIVLQDRTFRLRLTPAAVSEVVFVSD</sequence>
<dbReference type="Gene3D" id="3.30.70.330">
    <property type="match status" value="1"/>
</dbReference>
<dbReference type="AlphaFoldDB" id="A0A8D3CZU8"/>
<dbReference type="GeneTree" id="ENSGT00940000154311"/>
<reference evidence="2" key="1">
    <citation type="submission" date="2023-05" db="EMBL/GenBank/DDBJ databases">
        <title>High-quality long-read genome of Scophthalmus maximus.</title>
        <authorList>
            <person name="Lien S."/>
            <person name="Martinez P."/>
        </authorList>
    </citation>
    <scope>NUCLEOTIDE SEQUENCE [LARGE SCALE GENOMIC DNA]</scope>
</reference>
<organism evidence="2 3">
    <name type="scientific">Scophthalmus maximus</name>
    <name type="common">Turbot</name>
    <name type="synonym">Psetta maxima</name>
    <dbReference type="NCBI Taxonomy" id="52904"/>
    <lineage>
        <taxon>Eukaryota</taxon>
        <taxon>Metazoa</taxon>
        <taxon>Chordata</taxon>
        <taxon>Craniata</taxon>
        <taxon>Vertebrata</taxon>
        <taxon>Euteleostomi</taxon>
        <taxon>Actinopterygii</taxon>
        <taxon>Neopterygii</taxon>
        <taxon>Teleostei</taxon>
        <taxon>Neoteleostei</taxon>
        <taxon>Acanthomorphata</taxon>
        <taxon>Carangaria</taxon>
        <taxon>Pleuronectiformes</taxon>
        <taxon>Pleuronectoidei</taxon>
        <taxon>Scophthalmidae</taxon>
        <taxon>Scophthalmus</taxon>
    </lineage>
</organism>
<protein>
    <recommendedName>
        <fullName evidence="1">PAR14-like first RRM domain-containing protein</fullName>
    </recommendedName>
</protein>
<reference evidence="2" key="2">
    <citation type="submission" date="2025-08" db="UniProtKB">
        <authorList>
            <consortium name="Ensembl"/>
        </authorList>
    </citation>
    <scope>IDENTIFICATION</scope>
</reference>
<dbReference type="InterPro" id="IPR012677">
    <property type="entry name" value="Nucleotide-bd_a/b_plait_sf"/>
</dbReference>
<evidence type="ECO:0000259" key="1">
    <source>
        <dbReference type="Pfam" id="PF23222"/>
    </source>
</evidence>
<evidence type="ECO:0000313" key="2">
    <source>
        <dbReference type="Ensembl" id="ENSSMAP00000052806.1"/>
    </source>
</evidence>
<dbReference type="Ensembl" id="ENSSMAT00000045040.1">
    <property type="protein sequence ID" value="ENSSMAP00000052806.1"/>
    <property type="gene ID" value="ENSSMAG00000023322.1"/>
</dbReference>
<accession>A0A8D3CZU8</accession>
<proteinExistence type="predicted"/>
<feature type="domain" description="PAR14-like first RRM" evidence="1">
    <location>
        <begin position="14"/>
        <end position="90"/>
    </location>
</feature>
<name>A0A8D3CZU8_SCOMX</name>
<evidence type="ECO:0000313" key="3">
    <source>
        <dbReference type="Proteomes" id="UP000694558"/>
    </source>
</evidence>